<dbReference type="InterPro" id="IPR042100">
    <property type="entry name" value="Bug_dom1"/>
</dbReference>
<dbReference type="SUPFAM" id="SSF53850">
    <property type="entry name" value="Periplasmic binding protein-like II"/>
    <property type="match status" value="1"/>
</dbReference>
<keyword evidence="2" id="KW-0732">Signal</keyword>
<evidence type="ECO:0000313" key="4">
    <source>
        <dbReference type="Proteomes" id="UP000298180"/>
    </source>
</evidence>
<dbReference type="OrthoDB" id="9150102at2"/>
<feature type="chain" id="PRO_5021247680" evidence="2">
    <location>
        <begin position="26"/>
        <end position="328"/>
    </location>
</feature>
<dbReference type="InterPro" id="IPR005064">
    <property type="entry name" value="BUG"/>
</dbReference>
<dbReference type="EMBL" id="SMLM01000001">
    <property type="protein sequence ID" value="TFZ06731.1"/>
    <property type="molecule type" value="Genomic_DNA"/>
</dbReference>
<evidence type="ECO:0000256" key="1">
    <source>
        <dbReference type="ARBA" id="ARBA00006987"/>
    </source>
</evidence>
<dbReference type="CDD" id="cd13579">
    <property type="entry name" value="PBP2_Bug_NagM"/>
    <property type="match status" value="1"/>
</dbReference>
<name>A0A4Z0C626_9BURK</name>
<accession>A0A4Z0C626</accession>
<comment type="caution">
    <text evidence="3">The sequence shown here is derived from an EMBL/GenBank/DDBJ whole genome shotgun (WGS) entry which is preliminary data.</text>
</comment>
<evidence type="ECO:0000313" key="3">
    <source>
        <dbReference type="EMBL" id="TFZ06731.1"/>
    </source>
</evidence>
<dbReference type="InterPro" id="IPR006311">
    <property type="entry name" value="TAT_signal"/>
</dbReference>
<comment type="similarity">
    <text evidence="1">Belongs to the UPF0065 (bug) family.</text>
</comment>
<evidence type="ECO:0000256" key="2">
    <source>
        <dbReference type="SAM" id="SignalP"/>
    </source>
</evidence>
<organism evidence="3 4">
    <name type="scientific">Ramlibacter henchirensis</name>
    <dbReference type="NCBI Taxonomy" id="204072"/>
    <lineage>
        <taxon>Bacteria</taxon>
        <taxon>Pseudomonadati</taxon>
        <taxon>Pseudomonadota</taxon>
        <taxon>Betaproteobacteria</taxon>
        <taxon>Burkholderiales</taxon>
        <taxon>Comamonadaceae</taxon>
        <taxon>Ramlibacter</taxon>
    </lineage>
</organism>
<dbReference type="Proteomes" id="UP000298180">
    <property type="component" value="Unassembled WGS sequence"/>
</dbReference>
<dbReference type="PIRSF" id="PIRSF017082">
    <property type="entry name" value="YflP"/>
    <property type="match status" value="1"/>
</dbReference>
<keyword evidence="4" id="KW-1185">Reference proteome</keyword>
<gene>
    <name evidence="3" type="ORF">EZ313_08950</name>
</gene>
<dbReference type="InterPro" id="IPR019546">
    <property type="entry name" value="TAT_signal_bac_arc"/>
</dbReference>
<protein>
    <submittedName>
        <fullName evidence="3">Twin-arginine translocation signal domain-containing protein</fullName>
    </submittedName>
</protein>
<dbReference type="RefSeq" id="WP_135262817.1">
    <property type="nucleotide sequence ID" value="NZ_SMLM01000001.1"/>
</dbReference>
<dbReference type="NCBIfam" id="TIGR01409">
    <property type="entry name" value="TAT_signal_seq"/>
    <property type="match status" value="1"/>
</dbReference>
<dbReference type="Gene3D" id="3.40.190.150">
    <property type="entry name" value="Bordetella uptake gene, domain 1"/>
    <property type="match status" value="1"/>
</dbReference>
<proteinExistence type="inferred from homology"/>
<reference evidence="3 4" key="1">
    <citation type="submission" date="2019-03" db="EMBL/GenBank/DDBJ databases">
        <title>Ramlibacter henchirensis DSM 14656, whole genome shotgun sequence.</title>
        <authorList>
            <person name="Zhang X."/>
            <person name="Feng G."/>
            <person name="Zhu H."/>
        </authorList>
    </citation>
    <scope>NUCLEOTIDE SEQUENCE [LARGE SCALE GENOMIC DNA]</scope>
    <source>
        <strain evidence="3 4">DSM 14656</strain>
    </source>
</reference>
<dbReference type="Gene3D" id="3.40.190.10">
    <property type="entry name" value="Periplasmic binding protein-like II"/>
    <property type="match status" value="1"/>
</dbReference>
<dbReference type="AlphaFoldDB" id="A0A4Z0C626"/>
<dbReference type="PANTHER" id="PTHR42928">
    <property type="entry name" value="TRICARBOXYLATE-BINDING PROTEIN"/>
    <property type="match status" value="1"/>
</dbReference>
<sequence>MTIDRRRFIQASAAALAAAAGAAPAFGQAPPETARIILGFAPGGTIDLTGRRVADKLQPSYAKAVVVENRTGAGGQIAAQAVRTAAPDGATVLLTPTSPMSLHLFTYKKLPYDPAADFTPVSGAAMFDYSLAVGPMVPSSVRSVQEFLAWCKANPNNANFGSAGQGSAAHFIGAALGRMSGTDLRHVAFRGSQPALADMIGGQLAAVVGPTGEFMSNVKAGKVRLLATSGPRRGRFTPDTPTMAEQGFKELAYIGWFGFFLPAQAPADVVQRLNGGIRQALASQDVVDSLATAYMEPLPTAPAQLAQMLKTETEFWSRLVKTLGFSPE</sequence>
<dbReference type="PROSITE" id="PS51318">
    <property type="entry name" value="TAT"/>
    <property type="match status" value="1"/>
</dbReference>
<dbReference type="Pfam" id="PF03401">
    <property type="entry name" value="TctC"/>
    <property type="match status" value="1"/>
</dbReference>
<dbReference type="PANTHER" id="PTHR42928:SF5">
    <property type="entry name" value="BLR1237 PROTEIN"/>
    <property type="match status" value="1"/>
</dbReference>
<feature type="signal peptide" evidence="2">
    <location>
        <begin position="1"/>
        <end position="25"/>
    </location>
</feature>